<proteinExistence type="predicted"/>
<organism evidence="2 3">
    <name type="scientific">Trichoglossum hirsutum</name>
    <dbReference type="NCBI Taxonomy" id="265104"/>
    <lineage>
        <taxon>Eukaryota</taxon>
        <taxon>Fungi</taxon>
        <taxon>Dikarya</taxon>
        <taxon>Ascomycota</taxon>
        <taxon>Pezizomycotina</taxon>
        <taxon>Geoglossomycetes</taxon>
        <taxon>Geoglossales</taxon>
        <taxon>Geoglossaceae</taxon>
        <taxon>Trichoglossum</taxon>
    </lineage>
</organism>
<dbReference type="AlphaFoldDB" id="A0A9P8L7Z7"/>
<feature type="compositionally biased region" description="Basic and acidic residues" evidence="1">
    <location>
        <begin position="1"/>
        <end position="11"/>
    </location>
</feature>
<evidence type="ECO:0000256" key="1">
    <source>
        <dbReference type="SAM" id="MobiDB-lite"/>
    </source>
</evidence>
<reference evidence="2" key="1">
    <citation type="submission" date="2021-03" db="EMBL/GenBank/DDBJ databases">
        <title>Comparative genomics and phylogenomic investigation of the class Geoglossomycetes provide insights into ecological specialization and systematics.</title>
        <authorList>
            <person name="Melie T."/>
            <person name="Pirro S."/>
            <person name="Miller A.N."/>
            <person name="Quandt A."/>
        </authorList>
    </citation>
    <scope>NUCLEOTIDE SEQUENCE</scope>
    <source>
        <strain evidence="2">CAQ_001_2017</strain>
    </source>
</reference>
<evidence type="ECO:0000313" key="3">
    <source>
        <dbReference type="Proteomes" id="UP000750711"/>
    </source>
</evidence>
<feature type="region of interest" description="Disordered" evidence="1">
    <location>
        <begin position="1"/>
        <end position="20"/>
    </location>
</feature>
<name>A0A9P8L7Z7_9PEZI</name>
<evidence type="ECO:0000313" key="2">
    <source>
        <dbReference type="EMBL" id="KAH0555951.1"/>
    </source>
</evidence>
<comment type="caution">
    <text evidence="2">The sequence shown here is derived from an EMBL/GenBank/DDBJ whole genome shotgun (WGS) entry which is preliminary data.</text>
</comment>
<dbReference type="EMBL" id="JAGHQM010001289">
    <property type="protein sequence ID" value="KAH0555951.1"/>
    <property type="molecule type" value="Genomic_DNA"/>
</dbReference>
<keyword evidence="3" id="KW-1185">Reference proteome</keyword>
<sequence length="222" mass="25459">MEDPSVHKDLRSPSVSAHRAASRNDKYYNFRYVKPGQLDSPHCAAVNGPYPFPIGMFPADLREAPVVTLDKRRLYLQAQDWPRPPTYKRSNRNQKRWPKETSQYFNKKEQAIALARDRDGGRAMLEADMGDIDGSEGERDCELCEMAWMIREGKIAEEVERKRVEGMESFLDGAVERYRQKVRRGLEQDGWSYVDAVSLPSRDLDSEWEGASEGWETLSAPG</sequence>
<protein>
    <submittedName>
        <fullName evidence="2">Uncharacterized protein</fullName>
    </submittedName>
</protein>
<gene>
    <name evidence="2" type="ORF">GP486_006108</name>
</gene>
<feature type="region of interest" description="Disordered" evidence="1">
    <location>
        <begin position="203"/>
        <end position="222"/>
    </location>
</feature>
<accession>A0A9P8L7Z7</accession>
<dbReference type="Proteomes" id="UP000750711">
    <property type="component" value="Unassembled WGS sequence"/>
</dbReference>